<evidence type="ECO:0000256" key="1">
    <source>
        <dbReference type="ARBA" id="ARBA00001936"/>
    </source>
</evidence>
<dbReference type="InterPro" id="IPR036389">
    <property type="entry name" value="RNase_III_sf"/>
</dbReference>
<evidence type="ECO:0000313" key="21">
    <source>
        <dbReference type="Proteomes" id="UP001056012"/>
    </source>
</evidence>
<dbReference type="PROSITE" id="PS51192">
    <property type="entry name" value="HELICASE_ATP_BIND_1"/>
    <property type="match status" value="1"/>
</dbReference>
<dbReference type="GO" id="GO:0051607">
    <property type="term" value="P:defense response to virus"/>
    <property type="evidence" value="ECO:0007669"/>
    <property type="project" value="UniProtKB-KW"/>
</dbReference>
<feature type="domain" description="Helicase C-terminal" evidence="18">
    <location>
        <begin position="359"/>
        <end position="539"/>
    </location>
</feature>
<dbReference type="PROSITE" id="PS51327">
    <property type="entry name" value="DICER_DSRBF"/>
    <property type="match status" value="1"/>
</dbReference>
<dbReference type="EMBL" id="CP089279">
    <property type="protein sequence ID" value="USP80964.1"/>
    <property type="molecule type" value="Genomic_DNA"/>
</dbReference>
<evidence type="ECO:0000259" key="19">
    <source>
        <dbReference type="PROSITE" id="PS51327"/>
    </source>
</evidence>
<dbReference type="PROSITE" id="PS50142">
    <property type="entry name" value="RNASE_3_2"/>
    <property type="match status" value="2"/>
</dbReference>
<evidence type="ECO:0000256" key="10">
    <source>
        <dbReference type="ARBA" id="ARBA00022842"/>
    </source>
</evidence>
<evidence type="ECO:0000256" key="2">
    <source>
        <dbReference type="ARBA" id="ARBA00001946"/>
    </source>
</evidence>
<dbReference type="Pfam" id="PF00636">
    <property type="entry name" value="Ribonuclease_3"/>
    <property type="match status" value="2"/>
</dbReference>
<comment type="similarity">
    <text evidence="15">Belongs to the helicase family. Dicer subfamily.</text>
</comment>
<feature type="domain" description="Helicase ATP-binding" evidence="17">
    <location>
        <begin position="31"/>
        <end position="190"/>
    </location>
</feature>
<evidence type="ECO:0000256" key="13">
    <source>
        <dbReference type="ARBA" id="ARBA00023211"/>
    </source>
</evidence>
<dbReference type="GO" id="GO:0030422">
    <property type="term" value="P:siRNA processing"/>
    <property type="evidence" value="ECO:0007669"/>
    <property type="project" value="TreeGrafter"/>
</dbReference>
<evidence type="ECO:0000256" key="3">
    <source>
        <dbReference type="ARBA" id="ARBA00022721"/>
    </source>
</evidence>
<evidence type="ECO:0000259" key="17">
    <source>
        <dbReference type="PROSITE" id="PS51192"/>
    </source>
</evidence>
<evidence type="ECO:0000259" key="18">
    <source>
        <dbReference type="PROSITE" id="PS51194"/>
    </source>
</evidence>
<dbReference type="Proteomes" id="UP001056012">
    <property type="component" value="Chromosome 6"/>
</dbReference>
<feature type="domain" description="RNase III" evidence="16">
    <location>
        <begin position="919"/>
        <end position="1059"/>
    </location>
</feature>
<dbReference type="FunFam" id="1.10.1520.10:FF:000032">
    <property type="entry name" value="Dicer-like protein 2"/>
    <property type="match status" value="1"/>
</dbReference>
<dbReference type="VEuPathDB" id="FungiDB:yc1106_08238"/>
<dbReference type="Pfam" id="PF03368">
    <property type="entry name" value="Dicer_dimer"/>
    <property type="match status" value="1"/>
</dbReference>
<keyword evidence="21" id="KW-1185">Reference proteome</keyword>
<evidence type="ECO:0000256" key="4">
    <source>
        <dbReference type="ARBA" id="ARBA00022723"/>
    </source>
</evidence>
<organism evidence="20 21">
    <name type="scientific">Curvularia clavata</name>
    <dbReference type="NCBI Taxonomy" id="95742"/>
    <lineage>
        <taxon>Eukaryota</taxon>
        <taxon>Fungi</taxon>
        <taxon>Dikarya</taxon>
        <taxon>Ascomycota</taxon>
        <taxon>Pezizomycotina</taxon>
        <taxon>Dothideomycetes</taxon>
        <taxon>Pleosporomycetidae</taxon>
        <taxon>Pleosporales</taxon>
        <taxon>Pleosporineae</taxon>
        <taxon>Pleosporaceae</taxon>
        <taxon>Curvularia</taxon>
    </lineage>
</organism>
<dbReference type="GO" id="GO:0004525">
    <property type="term" value="F:ribonuclease III activity"/>
    <property type="evidence" value="ECO:0007669"/>
    <property type="project" value="InterPro"/>
</dbReference>
<keyword evidence="6" id="KW-0547">Nucleotide-binding</keyword>
<comment type="cofactor">
    <cofactor evidence="2">
        <name>Mg(2+)</name>
        <dbReference type="ChEBI" id="CHEBI:18420"/>
    </cofactor>
</comment>
<dbReference type="Pfam" id="PF00270">
    <property type="entry name" value="DEAD"/>
    <property type="match status" value="1"/>
</dbReference>
<dbReference type="SMART" id="SM00535">
    <property type="entry name" value="RIBOc"/>
    <property type="match status" value="2"/>
</dbReference>
<dbReference type="InterPro" id="IPR038248">
    <property type="entry name" value="Dicer_dimer_sf"/>
</dbReference>
<dbReference type="CDD" id="cd00593">
    <property type="entry name" value="RIBOc"/>
    <property type="match status" value="2"/>
</dbReference>
<dbReference type="GO" id="GO:0046872">
    <property type="term" value="F:metal ion binding"/>
    <property type="evidence" value="ECO:0007669"/>
    <property type="project" value="UniProtKB-KW"/>
</dbReference>
<dbReference type="Gene3D" id="1.10.1520.10">
    <property type="entry name" value="Ribonuclease III domain"/>
    <property type="match status" value="2"/>
</dbReference>
<evidence type="ECO:0000256" key="8">
    <source>
        <dbReference type="ARBA" id="ARBA00022806"/>
    </source>
</evidence>
<gene>
    <name evidence="20" type="ORF">yc1106_08238</name>
</gene>
<proteinExistence type="inferred from homology"/>
<feature type="domain" description="Dicer dsRNA-binding fold" evidence="19">
    <location>
        <begin position="557"/>
        <end position="650"/>
    </location>
</feature>
<dbReference type="Gene3D" id="3.40.50.300">
    <property type="entry name" value="P-loop containing nucleotide triphosphate hydrolases"/>
    <property type="match status" value="2"/>
</dbReference>
<feature type="domain" description="RNase III" evidence="16">
    <location>
        <begin position="1099"/>
        <end position="1275"/>
    </location>
</feature>
<dbReference type="GO" id="GO:0003723">
    <property type="term" value="F:RNA binding"/>
    <property type="evidence" value="ECO:0007669"/>
    <property type="project" value="UniProtKB-UniRule"/>
</dbReference>
<dbReference type="OrthoDB" id="416741at2759"/>
<dbReference type="PANTHER" id="PTHR14950:SF37">
    <property type="entry name" value="ENDORIBONUCLEASE DICER"/>
    <property type="match status" value="1"/>
</dbReference>
<evidence type="ECO:0000256" key="5">
    <source>
        <dbReference type="ARBA" id="ARBA00022737"/>
    </source>
</evidence>
<evidence type="ECO:0000259" key="16">
    <source>
        <dbReference type="PROSITE" id="PS50142"/>
    </source>
</evidence>
<dbReference type="PANTHER" id="PTHR14950">
    <property type="entry name" value="DICER-RELATED"/>
    <property type="match status" value="1"/>
</dbReference>
<name>A0A9Q9DWJ1_CURCL</name>
<dbReference type="SMART" id="SM00487">
    <property type="entry name" value="DEXDc"/>
    <property type="match status" value="1"/>
</dbReference>
<dbReference type="InterPro" id="IPR014001">
    <property type="entry name" value="Helicase_ATP-bd"/>
</dbReference>
<dbReference type="InterPro" id="IPR000999">
    <property type="entry name" value="RNase_III_dom"/>
</dbReference>
<evidence type="ECO:0000256" key="7">
    <source>
        <dbReference type="ARBA" id="ARBA00022801"/>
    </source>
</evidence>
<keyword evidence="10" id="KW-0460">Magnesium</keyword>
<keyword evidence="4" id="KW-0479">Metal-binding</keyword>
<dbReference type="GO" id="GO:0004386">
    <property type="term" value="F:helicase activity"/>
    <property type="evidence" value="ECO:0007669"/>
    <property type="project" value="UniProtKB-KW"/>
</dbReference>
<dbReference type="InterPro" id="IPR011545">
    <property type="entry name" value="DEAD/DEAH_box_helicase_dom"/>
</dbReference>
<keyword evidence="9" id="KW-0067">ATP-binding</keyword>
<dbReference type="Gene3D" id="3.30.160.380">
    <property type="entry name" value="Dicer dimerisation domain"/>
    <property type="match status" value="1"/>
</dbReference>
<sequence length="1407" mass="158661">MGSPQHNSDSGLATVMASNEPFRLRGYQAEMVEESMKANTIVVMDTGSGKTHISAIERTRAELETCEPNKIVWFLAPTVALCEQQYEVFQSNLPGYIHLLLCGRDDVELWTTQNTWDRVLRNVRIVLSTHQILLDALSHGFVRLSRLALLIFDEVRVGSKELPKILGLTASPVMKAAANKRSLEEIEQNLQATARTPKQYRSELIRHVHQPEVIQVNYTQEFLSKSPSVLLLALQNECRNYDLMQDPYIIALMNQQRNGYNVSRQLEKIWISGKTYCYDHLKQLVSKAEAMAEEMGKSVMEHFLHHCVSNFANLASAADHQLLELSSDERQHLLNILQPLLAQHITVIPVPLLESLSHKVNVLIDILVNEATASSTFTGLVFVEQRVWVASLAEILTSHPRTKSILRVATFVGTSQTSKRKGDLSTFAEPKNQQSTLDKFKAGIINLVLATSVLEEGIDIPSCHLVVCFEHPKNLKGFIQRRGRARQHQSRLYIFAPNTGVTLSPASWQLLETELRKAYEDDKRQVLLAQAQEKVKEDGSRCFKVSSTGALLTLDNACQHLYHFCARLTSSTYGDTQPEFDFTSVDGQITAKVTLPISIPPALRMAKSFQTWKTEKMARKDAAFEAYRALYDSGLVNENLLPVRDEEEELTAQDQCRNDQPSLIPVSFTVDPWKILLQNHHNSSHEWYRTLLNVTAPGEEPSQMILLTPHAVPAMPDVLLHWNESKRYNAKTSSLPSAFLTDADVQLLRSITWTMLRSVFGVYVEDDAYDFVYLLAPCSKLNYALSMFELEKWHAETRGQRSAQELVLQGNVDPRCWGLATRQEDMRRYIVKAIRLLPSTASVDAEEPFVEAVRFPKRRDFLHPIPESDKRNEAYAKVETLGVSSCVVDNLPVSQSILALFLPSIAHRLEVHMAADILRTSLLKHVDIDNSHLPLIVLALTSSAADAVSNYQRLEFLGDCILKFITSLHLMATYPHMPEGMLTDKKGRIVSNGNLARAALHAGLDRFILYNSFTGAKWRPKYISQLVADTSIPCKQEKSPKLIADIVESLIGASYLAGGLSKAFTCVKSLLPSENWMSIWNAHYTLYNATPDQATVRSLTLVERLLGYTFNNKVLLVDALTHSTFRGVNTHCSYEREEFLGDAVLDYIISKNLYAYEPGLPHHKMHSIRTAMVNASFLTYSMFETTVEEELTSKETLQSQTHQRALWQFLRFTSYELAALQSIALRRHVEARAQIAAALEHDARFPWQALSLTDPPKFLSDIVESVIGALYIDSHGSISVCEEFIRRLGILRCLERILSDDVDCLHPKERLGILAVDKTVTYVHITSDTKRDEGKSIAMNDTTYKVQVRIGGQDVGDVVKGVKRLQAETIAAWRAIEIIERVGVEYQDMREEDEVFFDAEEDGGVRL</sequence>
<evidence type="ECO:0000256" key="14">
    <source>
        <dbReference type="ARBA" id="ARBA00025403"/>
    </source>
</evidence>
<comment type="function">
    <text evidence="14">Dicer-like endonuclease involved in cleaving double-stranded RNA in the RNA interference (RNAi) pathway. Produces 21 to 25 bp dsRNAs (siRNAs) which target the selective destruction of homologous RNAs leading to sequence-specific suppression of gene expression, called post-transcriptional gene silencing (PTGS). Part of a broad host defense response against viral infection and transposons.</text>
</comment>
<accession>A0A9Q9DWJ1</accession>
<protein>
    <recommendedName>
        <fullName evidence="22">Dicer-like protein 2</fullName>
    </recommendedName>
</protein>
<evidence type="ECO:0008006" key="22">
    <source>
        <dbReference type="Google" id="ProtNLM"/>
    </source>
</evidence>
<comment type="cofactor">
    <cofactor evidence="1">
        <name>Mn(2+)</name>
        <dbReference type="ChEBI" id="CHEBI:29035"/>
    </cofactor>
</comment>
<evidence type="ECO:0000256" key="12">
    <source>
        <dbReference type="ARBA" id="ARBA00023118"/>
    </source>
</evidence>
<keyword evidence="13" id="KW-0464">Manganese</keyword>
<dbReference type="SMART" id="SM00490">
    <property type="entry name" value="HELICc"/>
    <property type="match status" value="1"/>
</dbReference>
<dbReference type="GO" id="GO:0005524">
    <property type="term" value="F:ATP binding"/>
    <property type="evidence" value="ECO:0007669"/>
    <property type="project" value="UniProtKB-KW"/>
</dbReference>
<dbReference type="SUPFAM" id="SSF52540">
    <property type="entry name" value="P-loop containing nucleoside triphosphate hydrolases"/>
    <property type="match status" value="1"/>
</dbReference>
<keyword evidence="7" id="KW-0378">Hydrolase</keyword>
<evidence type="ECO:0000256" key="9">
    <source>
        <dbReference type="ARBA" id="ARBA00022840"/>
    </source>
</evidence>
<dbReference type="SUPFAM" id="SSF69065">
    <property type="entry name" value="RNase III domain-like"/>
    <property type="match status" value="2"/>
</dbReference>
<dbReference type="CDD" id="cd18802">
    <property type="entry name" value="SF2_C_dicer"/>
    <property type="match status" value="1"/>
</dbReference>
<keyword evidence="3" id="KW-0930">Antiviral protein</keyword>
<evidence type="ECO:0000313" key="20">
    <source>
        <dbReference type="EMBL" id="USP80964.1"/>
    </source>
</evidence>
<keyword evidence="5" id="KW-0677">Repeat</keyword>
<evidence type="ECO:0000256" key="15">
    <source>
        <dbReference type="PROSITE-ProRule" id="PRU00657"/>
    </source>
</evidence>
<dbReference type="GO" id="GO:0050688">
    <property type="term" value="P:regulation of defense response to virus"/>
    <property type="evidence" value="ECO:0007669"/>
    <property type="project" value="UniProtKB-KW"/>
</dbReference>
<keyword evidence="12" id="KW-0051">Antiviral defense</keyword>
<evidence type="ECO:0000256" key="6">
    <source>
        <dbReference type="ARBA" id="ARBA00022741"/>
    </source>
</evidence>
<reference evidence="20" key="1">
    <citation type="submission" date="2021-12" db="EMBL/GenBank/DDBJ databases">
        <title>Curvularia clavata genome.</title>
        <authorList>
            <person name="Cao Y."/>
        </authorList>
    </citation>
    <scope>NUCLEOTIDE SEQUENCE</scope>
    <source>
        <strain evidence="20">Yc1106</strain>
    </source>
</reference>
<dbReference type="Pfam" id="PF00271">
    <property type="entry name" value="Helicase_C"/>
    <property type="match status" value="1"/>
</dbReference>
<dbReference type="InterPro" id="IPR001650">
    <property type="entry name" value="Helicase_C-like"/>
</dbReference>
<dbReference type="GO" id="GO:0005634">
    <property type="term" value="C:nucleus"/>
    <property type="evidence" value="ECO:0007669"/>
    <property type="project" value="TreeGrafter"/>
</dbReference>
<keyword evidence="8" id="KW-0347">Helicase</keyword>
<evidence type="ECO:0000256" key="11">
    <source>
        <dbReference type="ARBA" id="ARBA00022884"/>
    </source>
</evidence>
<dbReference type="InterPro" id="IPR027417">
    <property type="entry name" value="P-loop_NTPase"/>
</dbReference>
<dbReference type="InterPro" id="IPR005034">
    <property type="entry name" value="Dicer_dimerisation"/>
</dbReference>
<keyword evidence="11 15" id="KW-0694">RNA-binding</keyword>
<dbReference type="PROSITE" id="PS51194">
    <property type="entry name" value="HELICASE_CTER"/>
    <property type="match status" value="1"/>
</dbReference>
<dbReference type="GO" id="GO:0005737">
    <property type="term" value="C:cytoplasm"/>
    <property type="evidence" value="ECO:0007669"/>
    <property type="project" value="TreeGrafter"/>
</dbReference>